<feature type="domain" description="Transcription factor Iwr1" evidence="11">
    <location>
        <begin position="370"/>
        <end position="439"/>
    </location>
</feature>
<evidence type="ECO:0000256" key="3">
    <source>
        <dbReference type="ARBA" id="ARBA00004496"/>
    </source>
</evidence>
<dbReference type="Pfam" id="PF08574">
    <property type="entry name" value="Iwr1"/>
    <property type="match status" value="1"/>
</dbReference>
<feature type="compositionally biased region" description="Polar residues" evidence="10">
    <location>
        <begin position="12"/>
        <end position="38"/>
    </location>
</feature>
<dbReference type="AlphaFoldDB" id="A0A0D7A0H2"/>
<evidence type="ECO:0000256" key="1">
    <source>
        <dbReference type="ARBA" id="ARBA00003202"/>
    </source>
</evidence>
<keyword evidence="13" id="KW-1185">Reference proteome</keyword>
<feature type="compositionally biased region" description="Polar residues" evidence="10">
    <location>
        <begin position="172"/>
        <end position="195"/>
    </location>
</feature>
<evidence type="ECO:0000256" key="8">
    <source>
        <dbReference type="ARBA" id="ARBA00022927"/>
    </source>
</evidence>
<proteinExistence type="inferred from homology"/>
<feature type="region of interest" description="Disordered" evidence="10">
    <location>
        <begin position="107"/>
        <end position="154"/>
    </location>
</feature>
<evidence type="ECO:0000256" key="7">
    <source>
        <dbReference type="ARBA" id="ARBA00022490"/>
    </source>
</evidence>
<feature type="compositionally biased region" description="Basic and acidic residues" evidence="10">
    <location>
        <begin position="444"/>
        <end position="463"/>
    </location>
</feature>
<name>A0A0D7A0H2_9AGAR</name>
<feature type="region of interest" description="Disordered" evidence="10">
    <location>
        <begin position="168"/>
        <end position="225"/>
    </location>
</feature>
<dbReference type="InterPro" id="IPR040218">
    <property type="entry name" value="SLC7A6OS"/>
</dbReference>
<dbReference type="GO" id="GO:0005737">
    <property type="term" value="C:cytoplasm"/>
    <property type="evidence" value="ECO:0007669"/>
    <property type="project" value="UniProtKB-SubCell"/>
</dbReference>
<evidence type="ECO:0000256" key="2">
    <source>
        <dbReference type="ARBA" id="ARBA00004123"/>
    </source>
</evidence>
<comment type="similarity">
    <text evidence="4">Belongs to the IWR1/SLC7A6OS family.</text>
</comment>
<accession>A0A0D7A0H2</accession>
<keyword evidence="9" id="KW-0539">Nucleus</keyword>
<feature type="compositionally biased region" description="Basic and acidic residues" evidence="10">
    <location>
        <begin position="72"/>
        <end position="84"/>
    </location>
</feature>
<dbReference type="Proteomes" id="UP000054144">
    <property type="component" value="Unassembled WGS sequence"/>
</dbReference>
<dbReference type="PANTHER" id="PTHR31196">
    <property type="entry name" value="RNA POLYMERASE II NUCLEAR LOCALIZATION PROTEIN SLC7A6OS-RELATED"/>
    <property type="match status" value="1"/>
</dbReference>
<keyword evidence="6" id="KW-0813">Transport</keyword>
<evidence type="ECO:0000256" key="10">
    <source>
        <dbReference type="SAM" id="MobiDB-lite"/>
    </source>
</evidence>
<evidence type="ECO:0000256" key="4">
    <source>
        <dbReference type="ARBA" id="ARBA00010218"/>
    </source>
</evidence>
<evidence type="ECO:0000256" key="6">
    <source>
        <dbReference type="ARBA" id="ARBA00022448"/>
    </source>
</evidence>
<comment type="subcellular location">
    <subcellularLocation>
        <location evidence="3">Cytoplasm</location>
    </subcellularLocation>
    <subcellularLocation>
        <location evidence="2">Nucleus</location>
    </subcellularLocation>
</comment>
<evidence type="ECO:0000256" key="5">
    <source>
        <dbReference type="ARBA" id="ARBA00017036"/>
    </source>
</evidence>
<evidence type="ECO:0000256" key="9">
    <source>
        <dbReference type="ARBA" id="ARBA00023242"/>
    </source>
</evidence>
<dbReference type="GO" id="GO:0032502">
    <property type="term" value="P:developmental process"/>
    <property type="evidence" value="ECO:0007669"/>
    <property type="project" value="TreeGrafter"/>
</dbReference>
<dbReference type="PANTHER" id="PTHR31196:SF2">
    <property type="entry name" value="RNA POLYMERASE II NUCLEAR LOCALIZATION PROTEIN SLC7A6OS-RELATED"/>
    <property type="match status" value="1"/>
</dbReference>
<protein>
    <recommendedName>
        <fullName evidence="5">Probable RNA polymerase II nuclear localization protein SLC7A6OS</fullName>
    </recommendedName>
</protein>
<organism evidence="12 13">
    <name type="scientific">Fistulina hepatica ATCC 64428</name>
    <dbReference type="NCBI Taxonomy" id="1128425"/>
    <lineage>
        <taxon>Eukaryota</taxon>
        <taxon>Fungi</taxon>
        <taxon>Dikarya</taxon>
        <taxon>Basidiomycota</taxon>
        <taxon>Agaricomycotina</taxon>
        <taxon>Agaricomycetes</taxon>
        <taxon>Agaricomycetidae</taxon>
        <taxon>Agaricales</taxon>
        <taxon>Fistulinaceae</taxon>
        <taxon>Fistulina</taxon>
    </lineage>
</organism>
<comment type="function">
    <text evidence="1">Directs RNA polymerase II nuclear import.</text>
</comment>
<evidence type="ECO:0000313" key="13">
    <source>
        <dbReference type="Proteomes" id="UP000054144"/>
    </source>
</evidence>
<keyword evidence="8" id="KW-0653">Protein transport</keyword>
<sequence length="487" mass="53424">MNVDHAGGVPMQLSTSASAPSSLHAGFSTTETVQTGSQSLTLLRIKRPRNDEPLDALVIESTIRRKKNKRKDAREVFSRDQHETVEPGAWENEVVHRRIQDQIAQLTQTAASSPPRPRHIGSAPTPRRHKYTIVPSSSAGGPSTAPSESALSRQDSQIRIYDAVLEREGSQPPAQDQQNGISKTVKDQSVAQPSLETVDAKRLTDESDGVSSATQPDAARKQSEESYFHTHLEATLEATDDDEMEKFLPLLNDYLKLHDIDVHPSHQSSALLQPTRLSASTSVNERNAFPLRAPPPVRTATSVQPRLPFVQALDVGARTSAKSIGDASVPDAMAVLPASSIFPVPASYPSVVAPATAPTGADGPVHDDDDDYVWDVFFRAPAAAAQQWMSFPENVGLVTGFPPLDEDYESGSDDTGPEDEDDEDSNAEDFYTHDYPDEDDDWSGDDHDGAENSDLHDDFDELHYGRVRSDEDIELDYGIDDYDMNWR</sequence>
<dbReference type="EMBL" id="KN882110">
    <property type="protein sequence ID" value="KIY43280.1"/>
    <property type="molecule type" value="Genomic_DNA"/>
</dbReference>
<gene>
    <name evidence="12" type="ORF">FISHEDRAFT_78625</name>
</gene>
<feature type="compositionally biased region" description="Low complexity" evidence="10">
    <location>
        <begin position="135"/>
        <end position="150"/>
    </location>
</feature>
<dbReference type="OrthoDB" id="6255506at2759"/>
<feature type="region of interest" description="Disordered" evidence="10">
    <location>
        <begin position="400"/>
        <end position="463"/>
    </location>
</feature>
<feature type="region of interest" description="Disordered" evidence="10">
    <location>
        <begin position="65"/>
        <end position="84"/>
    </location>
</feature>
<evidence type="ECO:0000313" key="12">
    <source>
        <dbReference type="EMBL" id="KIY43280.1"/>
    </source>
</evidence>
<feature type="compositionally biased region" description="Acidic residues" evidence="10">
    <location>
        <begin position="404"/>
        <end position="427"/>
    </location>
</feature>
<dbReference type="GO" id="GO:0015031">
    <property type="term" value="P:protein transport"/>
    <property type="evidence" value="ECO:0007669"/>
    <property type="project" value="UniProtKB-KW"/>
</dbReference>
<reference evidence="12 13" key="1">
    <citation type="journal article" date="2015" name="Fungal Genet. Biol.">
        <title>Evolution of novel wood decay mechanisms in Agaricales revealed by the genome sequences of Fistulina hepatica and Cylindrobasidium torrendii.</title>
        <authorList>
            <person name="Floudas D."/>
            <person name="Held B.W."/>
            <person name="Riley R."/>
            <person name="Nagy L.G."/>
            <person name="Koehler G."/>
            <person name="Ransdell A.S."/>
            <person name="Younus H."/>
            <person name="Chow J."/>
            <person name="Chiniquy J."/>
            <person name="Lipzen A."/>
            <person name="Tritt A."/>
            <person name="Sun H."/>
            <person name="Haridas S."/>
            <person name="LaButti K."/>
            <person name="Ohm R.A."/>
            <person name="Kues U."/>
            <person name="Blanchette R.A."/>
            <person name="Grigoriev I.V."/>
            <person name="Minto R.E."/>
            <person name="Hibbett D.S."/>
        </authorList>
    </citation>
    <scope>NUCLEOTIDE SEQUENCE [LARGE SCALE GENOMIC DNA]</scope>
    <source>
        <strain evidence="12 13">ATCC 64428</strain>
    </source>
</reference>
<keyword evidence="7" id="KW-0963">Cytoplasm</keyword>
<dbReference type="GO" id="GO:0005634">
    <property type="term" value="C:nucleus"/>
    <property type="evidence" value="ECO:0007669"/>
    <property type="project" value="UniProtKB-SubCell"/>
</dbReference>
<evidence type="ECO:0000259" key="11">
    <source>
        <dbReference type="Pfam" id="PF08574"/>
    </source>
</evidence>
<feature type="region of interest" description="Disordered" evidence="10">
    <location>
        <begin position="1"/>
        <end position="38"/>
    </location>
</feature>
<dbReference type="InterPro" id="IPR013883">
    <property type="entry name" value="TF_Iwr1_dom"/>
</dbReference>